<name>A0AAX2RQN1_BURCE</name>
<evidence type="ECO:0000313" key="2">
    <source>
        <dbReference type="Proteomes" id="UP000298234"/>
    </source>
</evidence>
<organism evidence="1 2">
    <name type="scientific">Burkholderia cepacia</name>
    <name type="common">Pseudomonas cepacia</name>
    <dbReference type="NCBI Taxonomy" id="292"/>
    <lineage>
        <taxon>Bacteria</taxon>
        <taxon>Pseudomonadati</taxon>
        <taxon>Pseudomonadota</taxon>
        <taxon>Betaproteobacteria</taxon>
        <taxon>Burkholderiales</taxon>
        <taxon>Burkholderiaceae</taxon>
        <taxon>Burkholderia</taxon>
        <taxon>Burkholderia cepacia complex</taxon>
    </lineage>
</organism>
<proteinExistence type="predicted"/>
<sequence>MDEKVSTESVPVQRFDPTWGGVIDADSGQFLPQFQLPTELPDTPEADLWSALVDMFDPFACKRPYLVELHQKAPNEASRRYIERIATHRGVKLEVESGE</sequence>
<evidence type="ECO:0000313" key="1">
    <source>
        <dbReference type="EMBL" id="TEU47533.1"/>
    </source>
</evidence>
<gene>
    <name evidence="1" type="ORF">E3D37_16135</name>
</gene>
<dbReference type="EMBL" id="SNSQ01000016">
    <property type="protein sequence ID" value="TEU47533.1"/>
    <property type="molecule type" value="Genomic_DNA"/>
</dbReference>
<accession>A0AAX2RQN1</accession>
<comment type="caution">
    <text evidence="1">The sequence shown here is derived from an EMBL/GenBank/DDBJ whole genome shotgun (WGS) entry which is preliminary data.</text>
</comment>
<dbReference type="AlphaFoldDB" id="A0AAX2RQN1"/>
<dbReference type="Proteomes" id="UP000298234">
    <property type="component" value="Unassembled WGS sequence"/>
</dbReference>
<protein>
    <submittedName>
        <fullName evidence="1">Uncharacterized protein</fullName>
    </submittedName>
</protein>
<reference evidence="1 2" key="1">
    <citation type="submission" date="2019-03" db="EMBL/GenBank/DDBJ databases">
        <title>Burkholderia cepacia outbreak.</title>
        <authorList>
            <person name="Farzana R."/>
            <person name="Walsh T.R."/>
        </authorList>
    </citation>
    <scope>NUCLEOTIDE SEQUENCE [LARGE SCALE GENOMIC DNA]</scope>
    <source>
        <strain evidence="2">d13</strain>
    </source>
</reference>
<dbReference type="RefSeq" id="WP_134256255.1">
    <property type="nucleotide sequence ID" value="NZ_SNSG01000013.1"/>
</dbReference>